<organism evidence="3 4">
    <name type="scientific">Rhodospira trueperi</name>
    <dbReference type="NCBI Taxonomy" id="69960"/>
    <lineage>
        <taxon>Bacteria</taxon>
        <taxon>Pseudomonadati</taxon>
        <taxon>Pseudomonadota</taxon>
        <taxon>Alphaproteobacteria</taxon>
        <taxon>Rhodospirillales</taxon>
        <taxon>Rhodospirillaceae</taxon>
        <taxon>Rhodospira</taxon>
    </lineage>
</organism>
<dbReference type="Proteomes" id="UP000199412">
    <property type="component" value="Unassembled WGS sequence"/>
</dbReference>
<dbReference type="Gene3D" id="3.30.70.100">
    <property type="match status" value="1"/>
</dbReference>
<proteinExistence type="predicted"/>
<keyword evidence="4" id="KW-1185">Reference proteome</keyword>
<dbReference type="AlphaFoldDB" id="A0A1G6XJV9"/>
<evidence type="ECO:0000313" key="4">
    <source>
        <dbReference type="Proteomes" id="UP000199412"/>
    </source>
</evidence>
<gene>
    <name evidence="3" type="ORF">SAMN05421720_101533</name>
</gene>
<dbReference type="OrthoDB" id="9801832at2"/>
<reference evidence="3 4" key="1">
    <citation type="submission" date="2016-10" db="EMBL/GenBank/DDBJ databases">
        <authorList>
            <person name="de Groot N.N."/>
        </authorList>
    </citation>
    <scope>NUCLEOTIDE SEQUENCE [LARGE SCALE GENOMIC DNA]</scope>
    <source>
        <strain evidence="3 4">ATCC 700224</strain>
    </source>
</reference>
<dbReference type="InterPro" id="IPR006121">
    <property type="entry name" value="HMA_dom"/>
</dbReference>
<dbReference type="PROSITE" id="PS50846">
    <property type="entry name" value="HMA_2"/>
    <property type="match status" value="1"/>
</dbReference>
<dbReference type="InterPro" id="IPR017969">
    <property type="entry name" value="Heavy-metal-associated_CS"/>
</dbReference>
<evidence type="ECO:0000313" key="3">
    <source>
        <dbReference type="EMBL" id="SDD78514.1"/>
    </source>
</evidence>
<dbReference type="SUPFAM" id="SSF55008">
    <property type="entry name" value="HMA, heavy metal-associated domain"/>
    <property type="match status" value="1"/>
</dbReference>
<dbReference type="PROSITE" id="PS01047">
    <property type="entry name" value="HMA_1"/>
    <property type="match status" value="1"/>
</dbReference>
<dbReference type="GO" id="GO:0046872">
    <property type="term" value="F:metal ion binding"/>
    <property type="evidence" value="ECO:0007669"/>
    <property type="project" value="UniProtKB-KW"/>
</dbReference>
<dbReference type="STRING" id="69960.SAMN05421720_101533"/>
<dbReference type="Pfam" id="PF00403">
    <property type="entry name" value="HMA"/>
    <property type="match status" value="1"/>
</dbReference>
<name>A0A1G6XJV9_9PROT</name>
<dbReference type="CDD" id="cd00371">
    <property type="entry name" value="HMA"/>
    <property type="match status" value="1"/>
</dbReference>
<evidence type="ECO:0000256" key="1">
    <source>
        <dbReference type="ARBA" id="ARBA00022723"/>
    </source>
</evidence>
<accession>A0A1G6XJV9</accession>
<feature type="domain" description="HMA" evidence="2">
    <location>
        <begin position="2"/>
        <end position="66"/>
    </location>
</feature>
<sequence>MTDSRYHVAGMTCGGCARSVELAIREAAPSVTAVTVDLEAGTVTVSGAAEAAVIEQAVDDAGFTFGGRAA</sequence>
<dbReference type="EMBL" id="FNAP01000001">
    <property type="protein sequence ID" value="SDD78514.1"/>
    <property type="molecule type" value="Genomic_DNA"/>
</dbReference>
<dbReference type="RefSeq" id="WP_092782151.1">
    <property type="nucleotide sequence ID" value="NZ_FNAP01000001.1"/>
</dbReference>
<protein>
    <submittedName>
        <fullName evidence="3">Copper chaperone</fullName>
    </submittedName>
</protein>
<evidence type="ECO:0000259" key="2">
    <source>
        <dbReference type="PROSITE" id="PS50846"/>
    </source>
</evidence>
<keyword evidence="1" id="KW-0479">Metal-binding</keyword>
<dbReference type="InterPro" id="IPR036163">
    <property type="entry name" value="HMA_dom_sf"/>
</dbReference>